<feature type="compositionally biased region" description="Polar residues" evidence="8">
    <location>
        <begin position="277"/>
        <end position="291"/>
    </location>
</feature>
<comment type="subcellular location">
    <subcellularLocation>
        <location evidence="1 7">Cytoplasm</location>
        <location evidence="1 7">Cytoskeleton</location>
    </subcellularLocation>
</comment>
<organism evidence="10 11">
    <name type="scientific">Monopterus albus</name>
    <name type="common">Swamp eel</name>
    <dbReference type="NCBI Taxonomy" id="43700"/>
    <lineage>
        <taxon>Eukaryota</taxon>
        <taxon>Metazoa</taxon>
        <taxon>Chordata</taxon>
        <taxon>Craniata</taxon>
        <taxon>Vertebrata</taxon>
        <taxon>Euteleostomi</taxon>
        <taxon>Actinopterygii</taxon>
        <taxon>Neopterygii</taxon>
        <taxon>Teleostei</taxon>
        <taxon>Neoteleostei</taxon>
        <taxon>Acanthomorphata</taxon>
        <taxon>Anabantaria</taxon>
        <taxon>Synbranchiformes</taxon>
        <taxon>Synbranchidae</taxon>
        <taxon>Monopterus</taxon>
    </lineage>
</organism>
<feature type="compositionally biased region" description="Acidic residues" evidence="8">
    <location>
        <begin position="1118"/>
        <end position="1135"/>
    </location>
</feature>
<dbReference type="GO" id="GO:0005874">
    <property type="term" value="C:microtubule"/>
    <property type="evidence" value="ECO:0007669"/>
    <property type="project" value="UniProtKB-KW"/>
</dbReference>
<evidence type="ECO:0000256" key="5">
    <source>
        <dbReference type="ARBA" id="ARBA00022737"/>
    </source>
</evidence>
<feature type="region of interest" description="Disordered" evidence="8">
    <location>
        <begin position="1577"/>
        <end position="1602"/>
    </location>
</feature>
<evidence type="ECO:0000256" key="2">
    <source>
        <dbReference type="ARBA" id="ARBA00022490"/>
    </source>
</evidence>
<feature type="compositionally biased region" description="Basic and acidic residues" evidence="8">
    <location>
        <begin position="645"/>
        <end position="661"/>
    </location>
</feature>
<keyword evidence="4 7" id="KW-0493">Microtubule</keyword>
<evidence type="ECO:0000259" key="9">
    <source>
        <dbReference type="Pfam" id="PF08377"/>
    </source>
</evidence>
<evidence type="ECO:0000313" key="10">
    <source>
        <dbReference type="Ensembl" id="ENSMALP00000019292.1"/>
    </source>
</evidence>
<feature type="compositionally biased region" description="Basic and acidic residues" evidence="8">
    <location>
        <begin position="216"/>
        <end position="225"/>
    </location>
</feature>
<keyword evidence="6 7" id="KW-0206">Cytoskeleton</keyword>
<dbReference type="InterPro" id="IPR001084">
    <property type="entry name" value="MAP_tubulin-bd_rpt"/>
</dbReference>
<evidence type="ECO:0000256" key="6">
    <source>
        <dbReference type="ARBA" id="ARBA00023212"/>
    </source>
</evidence>
<evidence type="ECO:0000256" key="8">
    <source>
        <dbReference type="SAM" id="MobiDB-lite"/>
    </source>
</evidence>
<dbReference type="GO" id="GO:0031175">
    <property type="term" value="P:neuron projection development"/>
    <property type="evidence" value="ECO:0007669"/>
    <property type="project" value="TreeGrafter"/>
</dbReference>
<feature type="compositionally biased region" description="Polar residues" evidence="8">
    <location>
        <begin position="226"/>
        <end position="237"/>
    </location>
</feature>
<feature type="compositionally biased region" description="Basic and acidic residues" evidence="8">
    <location>
        <begin position="330"/>
        <end position="340"/>
    </location>
</feature>
<reference evidence="10" key="2">
    <citation type="submission" date="2025-09" db="UniProtKB">
        <authorList>
            <consortium name="Ensembl"/>
        </authorList>
    </citation>
    <scope>IDENTIFICATION</scope>
</reference>
<feature type="domain" description="MAP2/Tau projection" evidence="9">
    <location>
        <begin position="1054"/>
        <end position="1310"/>
    </location>
</feature>
<feature type="region of interest" description="Disordered" evidence="8">
    <location>
        <begin position="366"/>
        <end position="415"/>
    </location>
</feature>
<feature type="compositionally biased region" description="Polar residues" evidence="8">
    <location>
        <begin position="1281"/>
        <end position="1291"/>
    </location>
</feature>
<feature type="region of interest" description="Disordered" evidence="8">
    <location>
        <begin position="321"/>
        <end position="342"/>
    </location>
</feature>
<dbReference type="PANTHER" id="PTHR11501">
    <property type="entry name" value="MICROTUBULE-ASSOCIATED PROTEIN"/>
    <property type="match status" value="1"/>
</dbReference>
<protein>
    <recommendedName>
        <fullName evidence="7">Microtubule-associated protein</fullName>
    </recommendedName>
</protein>
<feature type="region of interest" description="Disordered" evidence="8">
    <location>
        <begin position="809"/>
        <end position="1026"/>
    </location>
</feature>
<dbReference type="GO" id="GO:0000226">
    <property type="term" value="P:microtubule cytoskeleton organization"/>
    <property type="evidence" value="ECO:0007669"/>
    <property type="project" value="TreeGrafter"/>
</dbReference>
<feature type="compositionally biased region" description="Acidic residues" evidence="8">
    <location>
        <begin position="180"/>
        <end position="192"/>
    </location>
</feature>
<keyword evidence="3" id="KW-0597">Phosphoprotein</keyword>
<feature type="compositionally biased region" description="Polar residues" evidence="8">
    <location>
        <begin position="380"/>
        <end position="389"/>
    </location>
</feature>
<feature type="region of interest" description="Disordered" evidence="8">
    <location>
        <begin position="90"/>
        <end position="246"/>
    </location>
</feature>
<feature type="compositionally biased region" description="Polar residues" evidence="8">
    <location>
        <begin position="96"/>
        <end position="107"/>
    </location>
</feature>
<feature type="region of interest" description="Disordered" evidence="8">
    <location>
        <begin position="266"/>
        <end position="291"/>
    </location>
</feature>
<evidence type="ECO:0000256" key="7">
    <source>
        <dbReference type="RuleBase" id="RU000686"/>
    </source>
</evidence>
<keyword evidence="5" id="KW-0677">Repeat</keyword>
<feature type="compositionally biased region" description="Polar residues" evidence="8">
    <location>
        <begin position="494"/>
        <end position="503"/>
    </location>
</feature>
<feature type="domain" description="MAP2/Tau projection" evidence="9">
    <location>
        <begin position="421"/>
        <end position="620"/>
    </location>
</feature>
<evidence type="ECO:0000256" key="1">
    <source>
        <dbReference type="ARBA" id="ARBA00004245"/>
    </source>
</evidence>
<feature type="compositionally biased region" description="Basic and acidic residues" evidence="8">
    <location>
        <begin position="857"/>
        <end position="1026"/>
    </location>
</feature>
<feature type="compositionally biased region" description="Basic and acidic residues" evidence="8">
    <location>
        <begin position="669"/>
        <end position="683"/>
    </location>
</feature>
<feature type="compositionally biased region" description="Low complexity" evidence="8">
    <location>
        <begin position="548"/>
        <end position="557"/>
    </location>
</feature>
<feature type="compositionally biased region" description="Low complexity" evidence="8">
    <location>
        <begin position="1415"/>
        <end position="1445"/>
    </location>
</feature>
<feature type="compositionally biased region" description="Low complexity" evidence="8">
    <location>
        <begin position="1365"/>
        <end position="1375"/>
    </location>
</feature>
<name>A0A3Q3JVT0_MONAL</name>
<feature type="region of interest" description="Disordered" evidence="8">
    <location>
        <begin position="1114"/>
        <end position="1472"/>
    </location>
</feature>
<dbReference type="InterPro" id="IPR013588">
    <property type="entry name" value="MAP2_projctn"/>
</dbReference>
<dbReference type="Ensembl" id="ENSMALT00000019677.1">
    <property type="protein sequence ID" value="ENSMALP00000019292.1"/>
    <property type="gene ID" value="ENSMALG00000013459.1"/>
</dbReference>
<feature type="region of interest" description="Disordered" evidence="8">
    <location>
        <begin position="459"/>
        <end position="576"/>
    </location>
</feature>
<feature type="compositionally biased region" description="Basic and acidic residues" evidence="8">
    <location>
        <begin position="724"/>
        <end position="736"/>
    </location>
</feature>
<dbReference type="PANTHER" id="PTHR11501:SF15">
    <property type="entry name" value="MICROTUBULE-ASSOCIATED PROTEIN 2"/>
    <property type="match status" value="1"/>
</dbReference>
<accession>A0A3Q3JVT0</accession>
<feature type="compositionally biased region" description="Basic and acidic residues" evidence="8">
    <location>
        <begin position="1221"/>
        <end position="1230"/>
    </location>
</feature>
<feature type="compositionally biased region" description="Acidic residues" evidence="8">
    <location>
        <begin position="124"/>
        <end position="156"/>
    </location>
</feature>
<keyword evidence="2 7" id="KW-0963">Cytoplasm</keyword>
<dbReference type="PROSITE" id="PS00229">
    <property type="entry name" value="TAU_MAP_1"/>
    <property type="match status" value="1"/>
</dbReference>
<feature type="region of interest" description="Disordered" evidence="8">
    <location>
        <begin position="1"/>
        <end position="47"/>
    </location>
</feature>
<proteinExistence type="predicted"/>
<dbReference type="Proteomes" id="UP000261600">
    <property type="component" value="Unplaced"/>
</dbReference>
<dbReference type="GO" id="GO:0043005">
    <property type="term" value="C:neuron projection"/>
    <property type="evidence" value="ECO:0007669"/>
    <property type="project" value="TreeGrafter"/>
</dbReference>
<dbReference type="PROSITE" id="PS51491">
    <property type="entry name" value="TAU_MAP_2"/>
    <property type="match status" value="2"/>
</dbReference>
<feature type="compositionally biased region" description="Basic and acidic residues" evidence="8">
    <location>
        <begin position="1271"/>
        <end position="1280"/>
    </location>
</feature>
<reference evidence="10" key="1">
    <citation type="submission" date="2025-08" db="UniProtKB">
        <authorList>
            <consortium name="Ensembl"/>
        </authorList>
    </citation>
    <scope>IDENTIFICATION</scope>
</reference>
<dbReference type="GO" id="GO:0008017">
    <property type="term" value="F:microtubule binding"/>
    <property type="evidence" value="ECO:0007669"/>
    <property type="project" value="InterPro"/>
</dbReference>
<feature type="compositionally biased region" description="Basic and acidic residues" evidence="8">
    <location>
        <begin position="390"/>
        <end position="405"/>
    </location>
</feature>
<dbReference type="Pfam" id="PF00418">
    <property type="entry name" value="Tubulin-binding"/>
    <property type="match status" value="2"/>
</dbReference>
<dbReference type="Pfam" id="PF08377">
    <property type="entry name" value="MAP2_projctn"/>
    <property type="match status" value="2"/>
</dbReference>
<feature type="region of interest" description="Disordered" evidence="8">
    <location>
        <begin position="645"/>
        <end position="749"/>
    </location>
</feature>
<evidence type="ECO:0000256" key="3">
    <source>
        <dbReference type="ARBA" id="ARBA00022553"/>
    </source>
</evidence>
<keyword evidence="11" id="KW-1185">Reference proteome</keyword>
<sequence length="1625" mass="179469">MADSREPEDGAPQWDPSGGQEPTGTHGANGYSSSAYRSCQPGAAHMATASYSARENGFNGELTGAHAITAEQVSARIVQEVTAEAVAVLKGEQESQRLPSVEDTTNLPPSPPPSPAAEHFAPLEQEETMEALTAEYEEEVEEEEESAEAAESEAALDEQQWSGEEPELDSPQAEPLEQAEAIDEAQDLDLELAEAASATAESSKDREEEEAEGEESPERALKMESDNQASGSMSPDSIESEKQPEEIFEPQIQGFFAGERVVPESPTMDVPSFVPPNVQNQAKESATSLTLQPTYGEPITVSEKQPSVEVVEFSSIGSPSAFSSMNAKIQEGDSVRDAGDRSGMSAYFETSAMEVDETPHCKGEGYYELSRAGEEKSTVDSRSLGSLSEAQDKSEPKKSTAEETRVFTVPDRSNECKLSPGKLALEQRSYSLNITIGAMDQSGQGKPKNFSPLATDIMSYTSGSLDDSADYLPVTTPSMDKPPSFPPLILETAASITSDSSSPPLAKATEPVSKPSPEPESPESPQSPKSSYKNDTVMAQDLPEMLDLASSRSRLASENTDPEINRRKSIQSDVSAFADDPMASLVSGERSPGARKSDSQLEEMGYCVFSEYSGPMPSPADVFSPTAACVKGFTPSVLEEKVAEQARKLAVRDTSMEDERQPSGPVEVTEEKGQNHTERKDSAEEKDEETADGQLNKPVSEQEKPPVQPNESFVTPVVTVTLEEGGRLVSDSERQASGEGSASETEIADYERQIRKLEMEDRPLSLEEERELQELREKVKLVHQEAYEEVDAEDVYQLTGVAKDRIARPVKTSPASSVESNIDDDKLLSPVLSPSKLKQREIYGSPKRAASPVLGINKEDKEKAELERNIREEQEKEAAEKKMKQEKEAAEKKMKQEKEAAEKKEKEMKEKQERERREKEEAERILREEQEMKEKEQEIKEKLEKDKREKEVKEREERELREKEEREKKEREEREKTEQEERERKEREETERVEKELREKEEREKIERELREKEEKEKIERELREKEAREKVAEVVIKEEEAEKPVETEKGEEAVSGAGAAVIKEIPETRGAIESVVTVEDDFITVVQTIDEAEEPGHSVRFSAPPEPEALCVAAQKDEEEEEEESVELAQEADMEAASLEEVGEVDVSETAASPEKEAKPIETEGLTESYDRDETTMDDSILDSSWVDTQDDDSGMVTEQIEPFPKVPSPVKKPGVVKQKKPEKQEKPAKPKAKGGRAKGRISTPERKPACREPVYIPRDEIKKKKAVIKKTEITKKMEAQTQSPSQKSVMKSAVRQARPTQHHSCPRRRPTEALPDCRQPLSVARQSRDRASDGGSQSPDKRSSLPRHSSVHTRRGHHDQEESSTSITSSGSTAPRRPTSFRTEMRAEHRTGRAPSMTVTESIRSHSARSGHSTPRTPGSTGITPGTPPSYSSSSRTPGTPRSLSLISQERKVAIVRTPPKSPATTSKQLRIINQPLPDFKNIKSKIGSTENIKYQPKGGQVQIQNKKINLSHVTSKCGSLDNIHHRPGGGNVRIESVKLDFKDKAQAKIESHRLTFRDHAKARVDHGADIVIQSPGLSGSVSPHQHRGSHLSSSGSLNIMDSPQLATLAEDVTAALAKQAAE</sequence>
<evidence type="ECO:0000256" key="4">
    <source>
        <dbReference type="ARBA" id="ARBA00022701"/>
    </source>
</evidence>
<evidence type="ECO:0000313" key="11">
    <source>
        <dbReference type="Proteomes" id="UP000261600"/>
    </source>
</evidence>
<feature type="compositionally biased region" description="Basic and acidic residues" evidence="8">
    <location>
        <begin position="366"/>
        <end position="379"/>
    </location>
</feature>
<dbReference type="InterPro" id="IPR027324">
    <property type="entry name" value="MAP2/MAP4/Tau"/>
</dbReference>
<feature type="compositionally biased region" description="Basic residues" evidence="8">
    <location>
        <begin position="1231"/>
        <end position="1241"/>
    </location>
</feature>